<dbReference type="PANTHER" id="PTHR33055:SF3">
    <property type="entry name" value="PUTATIVE TRANSPOSASE FOR IS117-RELATED"/>
    <property type="match status" value="1"/>
</dbReference>
<feature type="domain" description="Transposase IS116/IS110/IS902 C-terminal" evidence="1">
    <location>
        <begin position="23"/>
        <end position="97"/>
    </location>
</feature>
<dbReference type="EMBL" id="JALIEB010000017">
    <property type="protein sequence ID" value="MCV3273595.1"/>
    <property type="molecule type" value="Genomic_DNA"/>
</dbReference>
<dbReference type="Pfam" id="PF02371">
    <property type="entry name" value="Transposase_20"/>
    <property type="match status" value="1"/>
</dbReference>
<evidence type="ECO:0000313" key="2">
    <source>
        <dbReference type="EMBL" id="MCV3273595.1"/>
    </source>
</evidence>
<gene>
    <name evidence="2" type="ORF">MUB52_19355</name>
</gene>
<proteinExistence type="predicted"/>
<keyword evidence="3" id="KW-1185">Reference proteome</keyword>
<dbReference type="InterPro" id="IPR003346">
    <property type="entry name" value="Transposase_20"/>
</dbReference>
<organism evidence="2 3">
    <name type="scientific">Roseobacter sinensis</name>
    <dbReference type="NCBI Taxonomy" id="2931391"/>
    <lineage>
        <taxon>Bacteria</taxon>
        <taxon>Pseudomonadati</taxon>
        <taxon>Pseudomonadota</taxon>
        <taxon>Alphaproteobacteria</taxon>
        <taxon>Rhodobacterales</taxon>
        <taxon>Roseobacteraceae</taxon>
        <taxon>Roseobacter</taxon>
    </lineage>
</organism>
<reference evidence="2 3" key="1">
    <citation type="submission" date="2022-04" db="EMBL/GenBank/DDBJ databases">
        <title>Roseobacter sp. WL0113 is a bacterium isolated from neritic sediment.</title>
        <authorList>
            <person name="Wang L."/>
            <person name="He W."/>
            <person name="Zhang D.-F."/>
        </authorList>
    </citation>
    <scope>NUCLEOTIDE SEQUENCE [LARGE SCALE GENOMIC DNA]</scope>
    <source>
        <strain evidence="2 3">WL0113</strain>
    </source>
</reference>
<dbReference type="PANTHER" id="PTHR33055">
    <property type="entry name" value="TRANSPOSASE FOR INSERTION SEQUENCE ELEMENT IS1111A"/>
    <property type="match status" value="1"/>
</dbReference>
<evidence type="ECO:0000259" key="1">
    <source>
        <dbReference type="Pfam" id="PF02371"/>
    </source>
</evidence>
<protein>
    <submittedName>
        <fullName evidence="2">Transposase</fullName>
    </submittedName>
</protein>
<accession>A0ABT3BJ49</accession>
<dbReference type="InterPro" id="IPR047650">
    <property type="entry name" value="Transpos_IS110"/>
</dbReference>
<comment type="caution">
    <text evidence="2">The sequence shown here is derived from an EMBL/GenBank/DDBJ whole genome shotgun (WGS) entry which is preliminary data.</text>
</comment>
<dbReference type="Proteomes" id="UP001208690">
    <property type="component" value="Unassembled WGS sequence"/>
</dbReference>
<name>A0ABT3BJ49_9RHOB</name>
<sequence length="98" mass="10639">MHRQVRWDEERLKHVAKEDARGHLLRTIPGIGAVTASAIIARIGDGHPFRNGREGAACLGLTPASKSGRGKETLGPITKMGDQYLRQSLVVGMISLVR</sequence>
<evidence type="ECO:0000313" key="3">
    <source>
        <dbReference type="Proteomes" id="UP001208690"/>
    </source>
</evidence>